<protein>
    <recommendedName>
        <fullName evidence="4">HEAT repeat domain-containing protein</fullName>
    </recommendedName>
</protein>
<sequence length="248" mass="28048">MIKNITLALVLTLSSVAGQALAETFTEAEYVAIFNGDDINKQKQAIDSLVMAGLSDPKVFETLHAKFQASLPQAVDNASIDYSAWLLKGLAYSGDERYLQTFNEIISGDYPGKLKKYAKKSIPTLKQYQSWTPILSDTSQYEASQTREVNVIANALRSDELELKRYAAKRMINRSMHSPYLLSVLDSELKEPRLLKHEKLAINTYAYMAKALASSAKPEYKSTLEHIAEHSSEKKLRKYAKKYLKNYY</sequence>
<accession>A0A431W1E0</accession>
<proteinExistence type="predicted"/>
<dbReference type="OrthoDB" id="5704368at2"/>
<evidence type="ECO:0000313" key="2">
    <source>
        <dbReference type="EMBL" id="RTR29340.1"/>
    </source>
</evidence>
<dbReference type="EMBL" id="RXNV01000010">
    <property type="protein sequence ID" value="RTR29340.1"/>
    <property type="molecule type" value="Genomic_DNA"/>
</dbReference>
<evidence type="ECO:0000313" key="3">
    <source>
        <dbReference type="Proteomes" id="UP000282060"/>
    </source>
</evidence>
<dbReference type="Proteomes" id="UP000282060">
    <property type="component" value="Unassembled WGS sequence"/>
</dbReference>
<reference evidence="2 3" key="1">
    <citation type="submission" date="2018-12" db="EMBL/GenBank/DDBJ databases">
        <authorList>
            <person name="Yu L."/>
        </authorList>
    </citation>
    <scope>NUCLEOTIDE SEQUENCE [LARGE SCALE GENOMIC DNA]</scope>
    <source>
        <strain evidence="2 3">HAW-EB5</strain>
    </source>
</reference>
<name>A0A431W1E0_9GAMM</name>
<evidence type="ECO:0000256" key="1">
    <source>
        <dbReference type="SAM" id="SignalP"/>
    </source>
</evidence>
<organism evidence="2 3">
    <name type="scientific">Shewanella atlantica</name>
    <dbReference type="NCBI Taxonomy" id="271099"/>
    <lineage>
        <taxon>Bacteria</taxon>
        <taxon>Pseudomonadati</taxon>
        <taxon>Pseudomonadota</taxon>
        <taxon>Gammaproteobacteria</taxon>
        <taxon>Alteromonadales</taxon>
        <taxon>Shewanellaceae</taxon>
        <taxon>Shewanella</taxon>
    </lineage>
</organism>
<dbReference type="AlphaFoldDB" id="A0A431W1E0"/>
<feature type="chain" id="PRO_5019021059" description="HEAT repeat domain-containing protein" evidence="1">
    <location>
        <begin position="23"/>
        <end position="248"/>
    </location>
</feature>
<comment type="caution">
    <text evidence="2">The sequence shown here is derived from an EMBL/GenBank/DDBJ whole genome shotgun (WGS) entry which is preliminary data.</text>
</comment>
<gene>
    <name evidence="2" type="ORF">EKG39_17665</name>
</gene>
<feature type="signal peptide" evidence="1">
    <location>
        <begin position="1"/>
        <end position="22"/>
    </location>
</feature>
<keyword evidence="3" id="KW-1185">Reference proteome</keyword>
<dbReference type="RefSeq" id="WP_126507309.1">
    <property type="nucleotide sequence ID" value="NZ_RXNV01000010.1"/>
</dbReference>
<evidence type="ECO:0008006" key="4">
    <source>
        <dbReference type="Google" id="ProtNLM"/>
    </source>
</evidence>
<keyword evidence="1" id="KW-0732">Signal</keyword>